<evidence type="ECO:0000313" key="6">
    <source>
        <dbReference type="Proteomes" id="UP000077748"/>
    </source>
</evidence>
<dbReference type="PANTHER" id="PTHR30154">
    <property type="entry name" value="LEUCINE-RESPONSIVE REGULATORY PROTEIN"/>
    <property type="match status" value="1"/>
</dbReference>
<dbReference type="GO" id="GO:0043200">
    <property type="term" value="P:response to amino acid"/>
    <property type="evidence" value="ECO:0007669"/>
    <property type="project" value="TreeGrafter"/>
</dbReference>
<evidence type="ECO:0000256" key="2">
    <source>
        <dbReference type="ARBA" id="ARBA00023125"/>
    </source>
</evidence>
<dbReference type="FunFam" id="1.10.10.10:FF:000646">
    <property type="entry name" value="Transcriptional regulator, AsnC family"/>
    <property type="match status" value="1"/>
</dbReference>
<dbReference type="AlphaFoldDB" id="A0A1A9KJA3"/>
<evidence type="ECO:0000256" key="1">
    <source>
        <dbReference type="ARBA" id="ARBA00023015"/>
    </source>
</evidence>
<dbReference type="SUPFAM" id="SSF46785">
    <property type="entry name" value="Winged helix' DNA-binding domain"/>
    <property type="match status" value="1"/>
</dbReference>
<organism evidence="5 6">
    <name type="scientific">Pseudomonas citronellolis</name>
    <dbReference type="NCBI Taxonomy" id="53408"/>
    <lineage>
        <taxon>Bacteria</taxon>
        <taxon>Pseudomonadati</taxon>
        <taxon>Pseudomonadota</taxon>
        <taxon>Gammaproteobacteria</taxon>
        <taxon>Pseudomonadales</taxon>
        <taxon>Pseudomonadaceae</taxon>
        <taxon>Pseudomonas</taxon>
    </lineage>
</organism>
<dbReference type="GO" id="GO:0043565">
    <property type="term" value="F:sequence-specific DNA binding"/>
    <property type="evidence" value="ECO:0007669"/>
    <property type="project" value="InterPro"/>
</dbReference>
<dbReference type="Pfam" id="PF01037">
    <property type="entry name" value="AsnC_trans_reg"/>
    <property type="match status" value="1"/>
</dbReference>
<dbReference type="EMBL" id="CP015878">
    <property type="protein sequence ID" value="ANI17615.1"/>
    <property type="molecule type" value="Genomic_DNA"/>
</dbReference>
<dbReference type="Pfam" id="PF13412">
    <property type="entry name" value="HTH_24"/>
    <property type="match status" value="1"/>
</dbReference>
<dbReference type="InterPro" id="IPR000485">
    <property type="entry name" value="AsnC-type_HTH_dom"/>
</dbReference>
<dbReference type="PRINTS" id="PR00033">
    <property type="entry name" value="HTHASNC"/>
</dbReference>
<name>A0A1A9KJA3_9PSED</name>
<evidence type="ECO:0000256" key="3">
    <source>
        <dbReference type="ARBA" id="ARBA00023163"/>
    </source>
</evidence>
<dbReference type="CDD" id="cd00090">
    <property type="entry name" value="HTH_ARSR"/>
    <property type="match status" value="1"/>
</dbReference>
<proteinExistence type="predicted"/>
<evidence type="ECO:0000313" key="5">
    <source>
        <dbReference type="EMBL" id="ANI17615.1"/>
    </source>
</evidence>
<dbReference type="InterPro" id="IPR019885">
    <property type="entry name" value="Tscrpt_reg_HTH_AsnC-type_CS"/>
</dbReference>
<gene>
    <name evidence="5" type="ORF">A9C11_28120</name>
</gene>
<protein>
    <submittedName>
        <fullName evidence="5">AsnC family transcriptional regulator</fullName>
    </submittedName>
</protein>
<dbReference type="Proteomes" id="UP000077748">
    <property type="component" value="Chromosome"/>
</dbReference>
<evidence type="ECO:0000259" key="4">
    <source>
        <dbReference type="PROSITE" id="PS50956"/>
    </source>
</evidence>
<dbReference type="GO" id="GO:0005829">
    <property type="term" value="C:cytosol"/>
    <property type="evidence" value="ECO:0007669"/>
    <property type="project" value="TreeGrafter"/>
</dbReference>
<dbReference type="SUPFAM" id="SSF54909">
    <property type="entry name" value="Dimeric alpha+beta barrel"/>
    <property type="match status" value="1"/>
</dbReference>
<keyword evidence="2" id="KW-0238">DNA-binding</keyword>
<dbReference type="InterPro" id="IPR019888">
    <property type="entry name" value="Tscrpt_reg_AsnC-like"/>
</dbReference>
<dbReference type="InterPro" id="IPR011991">
    <property type="entry name" value="ArsR-like_HTH"/>
</dbReference>
<dbReference type="InterPro" id="IPR019887">
    <property type="entry name" value="Tscrpt_reg_AsnC/Lrp_C"/>
</dbReference>
<dbReference type="Gene3D" id="1.10.10.10">
    <property type="entry name" value="Winged helix-like DNA-binding domain superfamily/Winged helix DNA-binding domain"/>
    <property type="match status" value="1"/>
</dbReference>
<dbReference type="InterPro" id="IPR011008">
    <property type="entry name" value="Dimeric_a/b-barrel"/>
</dbReference>
<dbReference type="PROSITE" id="PS50956">
    <property type="entry name" value="HTH_ASNC_2"/>
    <property type="match status" value="1"/>
</dbReference>
<dbReference type="PANTHER" id="PTHR30154:SF53">
    <property type="entry name" value="HTH-TYPE TRANSCRIPTIONAL REGULATOR LRPC"/>
    <property type="match status" value="1"/>
</dbReference>
<dbReference type="PROSITE" id="PS00519">
    <property type="entry name" value="HTH_ASNC_1"/>
    <property type="match status" value="1"/>
</dbReference>
<dbReference type="GO" id="GO:0006355">
    <property type="term" value="P:regulation of DNA-templated transcription"/>
    <property type="evidence" value="ECO:0007669"/>
    <property type="project" value="UniProtKB-ARBA"/>
</dbReference>
<accession>A0A1A9KJA3</accession>
<dbReference type="InterPro" id="IPR036388">
    <property type="entry name" value="WH-like_DNA-bd_sf"/>
</dbReference>
<sequence>MDKYDRALLAALLENGRLSFAELARRINLSPPAVADRVARLEADGVITGYHASVDLTKLGRPIQCLIELRLNDHRGALQLQRLTEIPQVLDCYRVTGESCVMLRVAVTSTAELEELIDQLAQHGASKTSLVLSTALDGRVHPAMLQGG</sequence>
<reference evidence="5 6" key="1">
    <citation type="submission" date="2016-05" db="EMBL/GenBank/DDBJ databases">
        <title>Genome Sequence of Pseudomonas citronellolis Strain SJTE-3, an Estrogens and Persistent Organic Pollutants degradation strain.</title>
        <authorList>
            <person name="Liang R."/>
        </authorList>
    </citation>
    <scope>NUCLEOTIDE SEQUENCE [LARGE SCALE GENOMIC DNA]</scope>
    <source>
        <strain evidence="5 6">SJTE-3</strain>
    </source>
</reference>
<feature type="domain" description="HTH asnC-type" evidence="4">
    <location>
        <begin position="1"/>
        <end position="62"/>
    </location>
</feature>
<dbReference type="InterPro" id="IPR036390">
    <property type="entry name" value="WH_DNA-bd_sf"/>
</dbReference>
<keyword evidence="1" id="KW-0805">Transcription regulation</keyword>
<keyword evidence="3" id="KW-0804">Transcription</keyword>
<dbReference type="SMART" id="SM00344">
    <property type="entry name" value="HTH_ASNC"/>
    <property type="match status" value="1"/>
</dbReference>
<dbReference type="Gene3D" id="3.30.70.920">
    <property type="match status" value="1"/>
</dbReference>
<dbReference type="RefSeq" id="WP_043268803.1">
    <property type="nucleotide sequence ID" value="NZ_CP015878.1"/>
</dbReference>